<reference evidence="7 8" key="1">
    <citation type="submission" date="2020-08" db="EMBL/GenBank/DDBJ databases">
        <authorList>
            <person name="Liu C."/>
            <person name="Sun Q."/>
        </authorList>
    </citation>
    <scope>NUCLEOTIDE SEQUENCE [LARGE SCALE GENOMIC DNA]</scope>
    <source>
        <strain evidence="7 8">NSJ-61</strain>
    </source>
</reference>
<feature type="transmembrane region" description="Helical" evidence="5">
    <location>
        <begin position="139"/>
        <end position="162"/>
    </location>
</feature>
<dbReference type="InterPro" id="IPR047817">
    <property type="entry name" value="ABC2_TM_bact-type"/>
</dbReference>
<feature type="domain" description="ABC transmembrane type-2" evidence="6">
    <location>
        <begin position="24"/>
        <end position="251"/>
    </location>
</feature>
<evidence type="ECO:0000313" key="8">
    <source>
        <dbReference type="Proteomes" id="UP000515856"/>
    </source>
</evidence>
<evidence type="ECO:0000259" key="6">
    <source>
        <dbReference type="PROSITE" id="PS51012"/>
    </source>
</evidence>
<dbReference type="PIRSF" id="PIRSF006648">
    <property type="entry name" value="DrrB"/>
    <property type="match status" value="1"/>
</dbReference>
<evidence type="ECO:0000256" key="3">
    <source>
        <dbReference type="ARBA" id="ARBA00022989"/>
    </source>
</evidence>
<dbReference type="PROSITE" id="PS51012">
    <property type="entry name" value="ABC_TM2"/>
    <property type="match status" value="1"/>
</dbReference>
<feature type="transmembrane region" description="Helical" evidence="5">
    <location>
        <begin position="21"/>
        <end position="43"/>
    </location>
</feature>
<keyword evidence="4 5" id="KW-0472">Membrane</keyword>
<dbReference type="KEGG" id="ehn:H9Q80_13700"/>
<feature type="transmembrane region" description="Helical" evidence="5">
    <location>
        <begin position="226"/>
        <end position="248"/>
    </location>
</feature>
<protein>
    <recommendedName>
        <fullName evidence="5">Transport permease protein</fullName>
    </recommendedName>
</protein>
<keyword evidence="5" id="KW-1003">Cell membrane</keyword>
<dbReference type="Pfam" id="PF01061">
    <property type="entry name" value="ABC2_membrane"/>
    <property type="match status" value="1"/>
</dbReference>
<comment type="similarity">
    <text evidence="5">Belongs to the ABC-2 integral membrane protein family.</text>
</comment>
<gene>
    <name evidence="7" type="ORF">H9Q80_13700</name>
</gene>
<keyword evidence="3 5" id="KW-1133">Transmembrane helix</keyword>
<dbReference type="EMBL" id="CP060636">
    <property type="protein sequence ID" value="QNM11307.1"/>
    <property type="molecule type" value="Genomic_DNA"/>
</dbReference>
<dbReference type="GO" id="GO:0140359">
    <property type="term" value="F:ABC-type transporter activity"/>
    <property type="evidence" value="ECO:0007669"/>
    <property type="project" value="InterPro"/>
</dbReference>
<dbReference type="PANTHER" id="PTHR43229">
    <property type="entry name" value="NODULATION PROTEIN J"/>
    <property type="match status" value="1"/>
</dbReference>
<feature type="transmembrane region" description="Helical" evidence="5">
    <location>
        <begin position="169"/>
        <end position="189"/>
    </location>
</feature>
<evidence type="ECO:0000313" key="7">
    <source>
        <dbReference type="EMBL" id="QNM11307.1"/>
    </source>
</evidence>
<proteinExistence type="inferred from homology"/>
<evidence type="ECO:0000256" key="2">
    <source>
        <dbReference type="ARBA" id="ARBA00022692"/>
    </source>
</evidence>
<dbReference type="InterPro" id="IPR051784">
    <property type="entry name" value="Nod_factor_ABC_transporter"/>
</dbReference>
<accession>A0A7G9GKH5</accession>
<comment type="subcellular location">
    <subcellularLocation>
        <location evidence="5">Cell membrane</location>
        <topology evidence="5">Multi-pass membrane protein</topology>
    </subcellularLocation>
    <subcellularLocation>
        <location evidence="1">Membrane</location>
        <topology evidence="1">Multi-pass membrane protein</topology>
    </subcellularLocation>
</comment>
<dbReference type="InterPro" id="IPR000412">
    <property type="entry name" value="ABC_2_transport"/>
</dbReference>
<keyword evidence="8" id="KW-1185">Reference proteome</keyword>
<name>A0A7G9GKH5_9FIRM</name>
<dbReference type="InterPro" id="IPR013525">
    <property type="entry name" value="ABC2_TM"/>
</dbReference>
<dbReference type="GO" id="GO:0043190">
    <property type="term" value="C:ATP-binding cassette (ABC) transporter complex"/>
    <property type="evidence" value="ECO:0007669"/>
    <property type="project" value="InterPro"/>
</dbReference>
<dbReference type="Proteomes" id="UP000515856">
    <property type="component" value="Chromosome"/>
</dbReference>
<keyword evidence="5" id="KW-0813">Transport</keyword>
<dbReference type="RefSeq" id="WP_158552711.1">
    <property type="nucleotide sequence ID" value="NZ_CP060636.1"/>
</dbReference>
<organism evidence="7 8">
    <name type="scientific">[Eubacterium] hominis</name>
    <dbReference type="NCBI Taxonomy" id="2764325"/>
    <lineage>
        <taxon>Bacteria</taxon>
        <taxon>Bacillati</taxon>
        <taxon>Bacillota</taxon>
        <taxon>Erysipelotrichia</taxon>
        <taxon>Erysipelotrichales</taxon>
        <taxon>Erysipelotrichaceae</taxon>
        <taxon>Amedibacillus</taxon>
    </lineage>
</organism>
<evidence type="ECO:0000256" key="4">
    <source>
        <dbReference type="ARBA" id="ARBA00023136"/>
    </source>
</evidence>
<evidence type="ECO:0000256" key="1">
    <source>
        <dbReference type="ARBA" id="ARBA00004141"/>
    </source>
</evidence>
<evidence type="ECO:0000256" key="5">
    <source>
        <dbReference type="RuleBase" id="RU361157"/>
    </source>
</evidence>
<sequence length="255" mass="28402">MKQLISDVRTMSLRRLKISIRNLDTILTSVVTPSLMMILFVYVLGGSMHVEGMSYVNYIVPGILIQCIGQCGSNTAIAINNDIKSGIIHRFYTMPIMKSSILLGHIIEAFFRSIVTTMIILGIAYIVGFRPDMQVHNMLLIILLLAMFILMISWMSILFGLLAQGPEGAGACAVFISILPYLSSGFVSVDSMPVALAVFAKYQPMTPIIDSLRALFMGEVFYIQEYLLGMMWCVVFIVICFGLSQVLFKRKLQTS</sequence>
<keyword evidence="2 5" id="KW-0812">Transmembrane</keyword>
<feature type="transmembrane region" description="Helical" evidence="5">
    <location>
        <begin position="100"/>
        <end position="127"/>
    </location>
</feature>
<feature type="transmembrane region" description="Helical" evidence="5">
    <location>
        <begin position="55"/>
        <end position="79"/>
    </location>
</feature>
<dbReference type="PANTHER" id="PTHR43229:SF2">
    <property type="entry name" value="NODULATION PROTEIN J"/>
    <property type="match status" value="1"/>
</dbReference>
<dbReference type="AlphaFoldDB" id="A0A7G9GKH5"/>